<organism evidence="1">
    <name type="scientific">Myoviridae sp. ctr0w28</name>
    <dbReference type="NCBI Taxonomy" id="2826703"/>
    <lineage>
        <taxon>Viruses</taxon>
        <taxon>Duplodnaviria</taxon>
        <taxon>Heunggongvirae</taxon>
        <taxon>Uroviricota</taxon>
        <taxon>Caudoviricetes</taxon>
    </lineage>
</organism>
<accession>A0A8S5NRX6</accession>
<sequence length="47" mass="5411">MVLSEAEKKTVESILSRGERVEIIPVKDGVKVYEIKRREIQSPVSKR</sequence>
<evidence type="ECO:0000313" key="1">
    <source>
        <dbReference type="EMBL" id="DAD96976.1"/>
    </source>
</evidence>
<protein>
    <submittedName>
        <fullName evidence="1">Uncharacterized protein</fullName>
    </submittedName>
</protein>
<proteinExistence type="predicted"/>
<reference evidence="1" key="1">
    <citation type="journal article" date="2021" name="Proc. Natl. Acad. Sci. U.S.A.">
        <title>A Catalog of Tens of Thousands of Viruses from Human Metagenomes Reveals Hidden Associations with Chronic Diseases.</title>
        <authorList>
            <person name="Tisza M.J."/>
            <person name="Buck C.B."/>
        </authorList>
    </citation>
    <scope>NUCLEOTIDE SEQUENCE</scope>
    <source>
        <strain evidence="1">Ctr0w28</strain>
    </source>
</reference>
<dbReference type="EMBL" id="BK015227">
    <property type="protein sequence ID" value="DAD96976.1"/>
    <property type="molecule type" value="Genomic_DNA"/>
</dbReference>
<name>A0A8S5NRX6_9CAUD</name>